<dbReference type="InParanoid" id="W4KFS8"/>
<reference evidence="1 2" key="1">
    <citation type="journal article" date="2012" name="New Phytol.">
        <title>Insight into trade-off between wood decay and parasitism from the genome of a fungal forest pathogen.</title>
        <authorList>
            <person name="Olson A."/>
            <person name="Aerts A."/>
            <person name="Asiegbu F."/>
            <person name="Belbahri L."/>
            <person name="Bouzid O."/>
            <person name="Broberg A."/>
            <person name="Canback B."/>
            <person name="Coutinho P.M."/>
            <person name="Cullen D."/>
            <person name="Dalman K."/>
            <person name="Deflorio G."/>
            <person name="van Diepen L.T."/>
            <person name="Dunand C."/>
            <person name="Duplessis S."/>
            <person name="Durling M."/>
            <person name="Gonthier P."/>
            <person name="Grimwood J."/>
            <person name="Fossdal C.G."/>
            <person name="Hansson D."/>
            <person name="Henrissat B."/>
            <person name="Hietala A."/>
            <person name="Himmelstrand K."/>
            <person name="Hoffmeister D."/>
            <person name="Hogberg N."/>
            <person name="James T.Y."/>
            <person name="Karlsson M."/>
            <person name="Kohler A."/>
            <person name="Kues U."/>
            <person name="Lee Y.H."/>
            <person name="Lin Y.C."/>
            <person name="Lind M."/>
            <person name="Lindquist E."/>
            <person name="Lombard V."/>
            <person name="Lucas S."/>
            <person name="Lunden K."/>
            <person name="Morin E."/>
            <person name="Murat C."/>
            <person name="Park J."/>
            <person name="Raffaello T."/>
            <person name="Rouze P."/>
            <person name="Salamov A."/>
            <person name="Schmutz J."/>
            <person name="Solheim H."/>
            <person name="Stahlberg J."/>
            <person name="Velez H."/>
            <person name="de Vries R.P."/>
            <person name="Wiebenga A."/>
            <person name="Woodward S."/>
            <person name="Yakovlev I."/>
            <person name="Garbelotto M."/>
            <person name="Martin F."/>
            <person name="Grigoriev I.V."/>
            <person name="Stenlid J."/>
        </authorList>
    </citation>
    <scope>NUCLEOTIDE SEQUENCE [LARGE SCALE GENOMIC DNA]</scope>
    <source>
        <strain evidence="1 2">TC 32-1</strain>
    </source>
</reference>
<dbReference type="KEGG" id="hir:HETIRDRAFT_171200"/>
<name>W4KFS8_HETIT</name>
<gene>
    <name evidence="1" type="ORF">HETIRDRAFT_171200</name>
</gene>
<dbReference type="GeneID" id="20668321"/>
<evidence type="ECO:0000313" key="1">
    <source>
        <dbReference type="EMBL" id="ETW84698.1"/>
    </source>
</evidence>
<keyword evidence="2" id="KW-1185">Reference proteome</keyword>
<dbReference type="EMBL" id="KI925456">
    <property type="protein sequence ID" value="ETW84698.1"/>
    <property type="molecule type" value="Genomic_DNA"/>
</dbReference>
<proteinExistence type="predicted"/>
<dbReference type="Proteomes" id="UP000030671">
    <property type="component" value="Unassembled WGS sequence"/>
</dbReference>
<organism evidence="1 2">
    <name type="scientific">Heterobasidion irregulare (strain TC 32-1)</name>
    <dbReference type="NCBI Taxonomy" id="747525"/>
    <lineage>
        <taxon>Eukaryota</taxon>
        <taxon>Fungi</taxon>
        <taxon>Dikarya</taxon>
        <taxon>Basidiomycota</taxon>
        <taxon>Agaricomycotina</taxon>
        <taxon>Agaricomycetes</taxon>
        <taxon>Russulales</taxon>
        <taxon>Bondarzewiaceae</taxon>
        <taxon>Heterobasidion</taxon>
        <taxon>Heterobasidion annosum species complex</taxon>
    </lineage>
</organism>
<evidence type="ECO:0000313" key="2">
    <source>
        <dbReference type="Proteomes" id="UP000030671"/>
    </source>
</evidence>
<sequence>MHSADHALIRSTREDILSTERPLFILTLSRAIIVSETFVISLAGFSQRQWVWTLELHPIRIENAVRVFSHSGQPRSLPRRNHADPFNRCCSM</sequence>
<dbReference type="HOGENOM" id="CLU_2413517_0_0_1"/>
<dbReference type="AlphaFoldDB" id="W4KFS8"/>
<dbReference type="RefSeq" id="XP_009544335.1">
    <property type="nucleotide sequence ID" value="XM_009546040.1"/>
</dbReference>
<accession>W4KFS8</accession>
<protein>
    <submittedName>
        <fullName evidence="1">Uncharacterized protein</fullName>
    </submittedName>
</protein>